<dbReference type="EMBL" id="JBAWKS010000001">
    <property type="protein sequence ID" value="MEI4550751.1"/>
    <property type="molecule type" value="Genomic_DNA"/>
</dbReference>
<evidence type="ECO:0000256" key="4">
    <source>
        <dbReference type="ARBA" id="ARBA00023160"/>
    </source>
</evidence>
<evidence type="ECO:0000256" key="1">
    <source>
        <dbReference type="ARBA" id="ARBA00022516"/>
    </source>
</evidence>
<dbReference type="PANTHER" id="PTHR38764:SF1">
    <property type="entry name" value="ACYL CARRIER PROTEIN PHOSPHODIESTERASE"/>
    <property type="match status" value="1"/>
</dbReference>
<gene>
    <name evidence="5" type="ORF">WAE96_13855</name>
</gene>
<accession>A0ABU8EX20</accession>
<keyword evidence="1" id="KW-0444">Lipid biosynthesis</keyword>
<evidence type="ECO:0000313" key="6">
    <source>
        <dbReference type="Proteomes" id="UP001382455"/>
    </source>
</evidence>
<comment type="caution">
    <text evidence="5">The sequence shown here is derived from an EMBL/GenBank/DDBJ whole genome shotgun (WGS) entry which is preliminary data.</text>
</comment>
<dbReference type="InterPro" id="IPR007431">
    <property type="entry name" value="ACP_PD"/>
</dbReference>
<dbReference type="Pfam" id="PF04336">
    <property type="entry name" value="ACP_PD"/>
    <property type="match status" value="1"/>
</dbReference>
<keyword evidence="4" id="KW-0275">Fatty acid biosynthesis</keyword>
<sequence length="229" mass="26378">MSALIKNRALERQGLSDIEYTVIFTFKIEQNLNYFAHLHLAHLTSTSLTGNLLGDFVKGSQLSFLPVELELGIRLHRGIDSFTDAHPVCQQFKSEFKEIRRYAGVGLDILFDHLLAKQLDAKYQNLCSSFYQVLHAELALYGATLPEKYQIKTSRIINENWFASYSHQQGIKLALHNTGKRFRNAVPLEILVDWYNVNSDRIESNFQLLYHDTTLFALSKRDELIARLN</sequence>
<proteinExistence type="predicted"/>
<reference evidence="5 6" key="1">
    <citation type="submission" date="2023-12" db="EMBL/GenBank/DDBJ databases">
        <title>Friends and Foes: Symbiotic and Algicidal bacterial influence on Karenia brevis blooms.</title>
        <authorList>
            <person name="Fei C."/>
            <person name="Mohamed A.R."/>
            <person name="Booker A."/>
            <person name="Arshad M."/>
            <person name="Klass S."/>
            <person name="Ahn S."/>
            <person name="Gilbert P.M."/>
            <person name="Heil C.A."/>
            <person name="Martinez J.M."/>
            <person name="Amin S.A."/>
        </authorList>
    </citation>
    <scope>NUCLEOTIDE SEQUENCE [LARGE SCALE GENOMIC DNA]</scope>
    <source>
        <strain evidence="5 6">CE15</strain>
    </source>
</reference>
<evidence type="ECO:0000256" key="2">
    <source>
        <dbReference type="ARBA" id="ARBA00022801"/>
    </source>
</evidence>
<evidence type="ECO:0000256" key="3">
    <source>
        <dbReference type="ARBA" id="ARBA00023098"/>
    </source>
</evidence>
<name>A0ABU8EX20_9GAMM</name>
<keyword evidence="6" id="KW-1185">Reference proteome</keyword>
<dbReference type="Proteomes" id="UP001382455">
    <property type="component" value="Unassembled WGS sequence"/>
</dbReference>
<protein>
    <submittedName>
        <fullName evidence="5">ACP phosphodiesterase</fullName>
    </submittedName>
</protein>
<evidence type="ECO:0000313" key="5">
    <source>
        <dbReference type="EMBL" id="MEI4550751.1"/>
    </source>
</evidence>
<keyword evidence="4" id="KW-0276">Fatty acid metabolism</keyword>
<organism evidence="5 6">
    <name type="scientific">Pseudoalteromonas spongiae</name>
    <dbReference type="NCBI Taxonomy" id="298657"/>
    <lineage>
        <taxon>Bacteria</taxon>
        <taxon>Pseudomonadati</taxon>
        <taxon>Pseudomonadota</taxon>
        <taxon>Gammaproteobacteria</taxon>
        <taxon>Alteromonadales</taxon>
        <taxon>Pseudoalteromonadaceae</taxon>
        <taxon>Pseudoalteromonas</taxon>
    </lineage>
</organism>
<keyword evidence="3" id="KW-0443">Lipid metabolism</keyword>
<keyword evidence="2" id="KW-0378">Hydrolase</keyword>
<dbReference type="PANTHER" id="PTHR38764">
    <property type="entry name" value="ACYL CARRIER PROTEIN PHOSPHODIESTERASE"/>
    <property type="match status" value="1"/>
</dbReference>
<dbReference type="RefSeq" id="WP_336435835.1">
    <property type="nucleotide sequence ID" value="NZ_JBAWKS010000001.1"/>
</dbReference>